<dbReference type="GO" id="GO:0005634">
    <property type="term" value="C:nucleus"/>
    <property type="evidence" value="ECO:0007669"/>
    <property type="project" value="TreeGrafter"/>
</dbReference>
<evidence type="ECO:0000313" key="6">
    <source>
        <dbReference type="RefSeq" id="XP_032808773.1"/>
    </source>
</evidence>
<comment type="similarity">
    <text evidence="2">Belongs to the protein kinase superfamily. CAMK Ser/Thr protein kinase family. Tribbles subfamily.</text>
</comment>
<dbReference type="GO" id="GO:0031434">
    <property type="term" value="F:mitogen-activated protein kinase kinase binding"/>
    <property type="evidence" value="ECO:0007669"/>
    <property type="project" value="TreeGrafter"/>
</dbReference>
<feature type="domain" description="Protein kinase" evidence="4">
    <location>
        <begin position="115"/>
        <end position="367"/>
    </location>
</feature>
<name>A0AAJ7T231_PETMA</name>
<sequence>MDSVFSTWPNVEARVSARGQAMASASSAPPAAAAAAAAAAAVAAAGGVDGSTGVATQPRFEKPGLESDERTTMVVAGPGHGDAGTSGLAGSVWGSPCSPPQSPGPVSSSHAVSKIGQYLLLGPVAGERVFRAVHVHTGEEFVCKVYELSRWQENLGAQLRLSAHPHVCALLEVVLGERSAYALHERAHGDMHAHVRAARRLAEPEAARLFRQIAGAVAHCHGAGVVLRDLKLRKFVFADADRTTLKLESLEDAYVLPDDDVDDDSLSNKHGCPAYVSPEILSAGCAGTYSGRAADVWSLGVMLYTMLVGRYPFHDAEPAALFQKIRRGQFSVPDWVSPRARCLIRSLLRREPSERLQAAEILEHPWFRMDGCGFTSRPCGSREREHNDQVVPDVDMAESEDPFFS</sequence>
<dbReference type="PANTHER" id="PTHR22961:SF13">
    <property type="entry name" value="TRIBBLES"/>
    <property type="match status" value="1"/>
</dbReference>
<dbReference type="PANTHER" id="PTHR22961">
    <property type="entry name" value="SER/THR PROTEIN KINASE-TRB"/>
    <property type="match status" value="1"/>
</dbReference>
<dbReference type="Pfam" id="PF00069">
    <property type="entry name" value="Pkinase"/>
    <property type="match status" value="1"/>
</dbReference>
<dbReference type="InterPro" id="IPR011009">
    <property type="entry name" value="Kinase-like_dom_sf"/>
</dbReference>
<evidence type="ECO:0000313" key="5">
    <source>
        <dbReference type="Proteomes" id="UP001318040"/>
    </source>
</evidence>
<dbReference type="GO" id="GO:0032436">
    <property type="term" value="P:positive regulation of proteasomal ubiquitin-dependent protein catabolic process"/>
    <property type="evidence" value="ECO:0007669"/>
    <property type="project" value="TreeGrafter"/>
</dbReference>
<dbReference type="RefSeq" id="XP_032808773.1">
    <property type="nucleotide sequence ID" value="XM_032952882.1"/>
</dbReference>
<dbReference type="InterPro" id="IPR024104">
    <property type="entry name" value="Tribbles/Ser_Thr_kinase_40"/>
</dbReference>
<dbReference type="FunFam" id="1.10.510.10:FF:000153">
    <property type="entry name" value="Tribbles homolog 2"/>
    <property type="match status" value="1"/>
</dbReference>
<dbReference type="AlphaFoldDB" id="A0AAJ7T231"/>
<organism evidence="5 6">
    <name type="scientific">Petromyzon marinus</name>
    <name type="common">Sea lamprey</name>
    <dbReference type="NCBI Taxonomy" id="7757"/>
    <lineage>
        <taxon>Eukaryota</taxon>
        <taxon>Metazoa</taxon>
        <taxon>Chordata</taxon>
        <taxon>Craniata</taxon>
        <taxon>Vertebrata</taxon>
        <taxon>Cyclostomata</taxon>
        <taxon>Hyperoartia</taxon>
        <taxon>Petromyzontiformes</taxon>
        <taxon>Petromyzontidae</taxon>
        <taxon>Petromyzon</taxon>
    </lineage>
</organism>
<evidence type="ECO:0000256" key="1">
    <source>
        <dbReference type="ARBA" id="ARBA00023013"/>
    </source>
</evidence>
<dbReference type="SUPFAM" id="SSF56112">
    <property type="entry name" value="Protein kinase-like (PK-like)"/>
    <property type="match status" value="1"/>
</dbReference>
<keyword evidence="1" id="KW-0649">Protein kinase inhibitor</keyword>
<proteinExistence type="inferred from homology"/>
<dbReference type="Proteomes" id="UP001318040">
    <property type="component" value="Chromosome 12"/>
</dbReference>
<evidence type="ECO:0000256" key="3">
    <source>
        <dbReference type="SAM" id="MobiDB-lite"/>
    </source>
</evidence>
<dbReference type="GO" id="GO:0004860">
    <property type="term" value="F:protein kinase inhibitor activity"/>
    <property type="evidence" value="ECO:0007669"/>
    <property type="project" value="UniProtKB-KW"/>
</dbReference>
<dbReference type="GO" id="GO:0005524">
    <property type="term" value="F:ATP binding"/>
    <property type="evidence" value="ECO:0007669"/>
    <property type="project" value="InterPro"/>
</dbReference>
<dbReference type="KEGG" id="pmrn:116941626"/>
<gene>
    <name evidence="6" type="primary">LOC116941626</name>
</gene>
<protein>
    <submittedName>
        <fullName evidence="6">Tribbles homolog 2-like</fullName>
    </submittedName>
</protein>
<keyword evidence="5" id="KW-1185">Reference proteome</keyword>
<evidence type="ECO:0000256" key="2">
    <source>
        <dbReference type="ARBA" id="ARBA00038180"/>
    </source>
</evidence>
<evidence type="ECO:0000259" key="4">
    <source>
        <dbReference type="PROSITE" id="PS50011"/>
    </source>
</evidence>
<accession>A0AAJ7T231</accession>
<reference evidence="6" key="1">
    <citation type="submission" date="2025-08" db="UniProtKB">
        <authorList>
            <consortium name="RefSeq"/>
        </authorList>
    </citation>
    <scope>IDENTIFICATION</scope>
    <source>
        <tissue evidence="6">Sperm</tissue>
    </source>
</reference>
<feature type="region of interest" description="Disordered" evidence="3">
    <location>
        <begin position="48"/>
        <end position="108"/>
    </location>
</feature>
<feature type="compositionally biased region" description="Basic and acidic residues" evidence="3">
    <location>
        <begin position="59"/>
        <end position="71"/>
    </location>
</feature>
<dbReference type="PROSITE" id="PS50011">
    <property type="entry name" value="PROTEIN_KINASE_DOM"/>
    <property type="match status" value="1"/>
</dbReference>
<dbReference type="GO" id="GO:0004672">
    <property type="term" value="F:protein kinase activity"/>
    <property type="evidence" value="ECO:0007669"/>
    <property type="project" value="InterPro"/>
</dbReference>
<dbReference type="Gene3D" id="3.30.200.20">
    <property type="entry name" value="Phosphorylase Kinase, domain 1"/>
    <property type="match status" value="1"/>
</dbReference>
<dbReference type="Gene3D" id="1.10.510.10">
    <property type="entry name" value="Transferase(Phosphotransferase) domain 1"/>
    <property type="match status" value="1"/>
</dbReference>
<dbReference type="InterPro" id="IPR000719">
    <property type="entry name" value="Prot_kinase_dom"/>
</dbReference>